<proteinExistence type="predicted"/>
<accession>A0A7T8BAE9</accession>
<dbReference type="KEGG" id="bhc:JFL75_00580"/>
<keyword evidence="3" id="KW-1185">Reference proteome</keyword>
<feature type="domain" description="Metallo-beta-lactamase" evidence="1">
    <location>
        <begin position="24"/>
        <end position="118"/>
    </location>
</feature>
<dbReference type="EMBL" id="CP067089">
    <property type="protein sequence ID" value="QQO09452.1"/>
    <property type="molecule type" value="Genomic_DNA"/>
</dbReference>
<organism evidence="2 3">
    <name type="scientific">Breznakiella homolactica</name>
    <dbReference type="NCBI Taxonomy" id="2798577"/>
    <lineage>
        <taxon>Bacteria</taxon>
        <taxon>Pseudomonadati</taxon>
        <taxon>Spirochaetota</taxon>
        <taxon>Spirochaetia</taxon>
        <taxon>Spirochaetales</taxon>
        <taxon>Breznakiellaceae</taxon>
        <taxon>Breznakiella</taxon>
    </lineage>
</organism>
<dbReference type="Proteomes" id="UP000595917">
    <property type="component" value="Chromosome"/>
</dbReference>
<evidence type="ECO:0000313" key="3">
    <source>
        <dbReference type="Proteomes" id="UP000595917"/>
    </source>
</evidence>
<dbReference type="SUPFAM" id="SSF56281">
    <property type="entry name" value="Metallo-hydrolase/oxidoreductase"/>
    <property type="match status" value="1"/>
</dbReference>
<name>A0A7T8BAE9_9SPIR</name>
<protein>
    <submittedName>
        <fullName evidence="2">MBL fold metallo-hydrolase</fullName>
    </submittedName>
</protein>
<dbReference type="PANTHER" id="PTHR46018:SF2">
    <property type="entry name" value="ZINC PHOSPHODIESTERASE ELAC PROTEIN 1"/>
    <property type="match status" value="1"/>
</dbReference>
<dbReference type="CDD" id="cd07715">
    <property type="entry name" value="TaR3-like_MBL-fold"/>
    <property type="match status" value="1"/>
</dbReference>
<sequence length="306" mass="34850">MLSVRFWGDRGSIPCPGPNTVVFGGNTSCLEIRADEKLVIVDLGTGIKPFGDWLMANDFKKNGPIDTDIFITHTHWDHIMGFPMFTPIFVPGTKLRIRGPVSYEDDSLESIIGAQLSYRYWPVRQSELSAQIEYDQIKETELDLGGGLRVITKYLNHPILCLGYRFEYQGKSIVTAYDTEPFRNVFPTDPEDPSYDEFAAMEGESAAREENEKMLRFFKDADVLIHDTQYTKAEYEKDKVGWGHSSYEYAINAAHKAGVNKLVLFHHDPNRTDVQLEDLETAYRRRLAGKTTMEIMMAREGLTVEA</sequence>
<dbReference type="GO" id="GO:0042781">
    <property type="term" value="F:3'-tRNA processing endoribonuclease activity"/>
    <property type="evidence" value="ECO:0007669"/>
    <property type="project" value="TreeGrafter"/>
</dbReference>
<dbReference type="RefSeq" id="WP_215626755.1">
    <property type="nucleotide sequence ID" value="NZ_CP067089.2"/>
</dbReference>
<dbReference type="AlphaFoldDB" id="A0A7T8BAE9"/>
<dbReference type="InterPro" id="IPR001279">
    <property type="entry name" value="Metallo-B-lactamas"/>
</dbReference>
<reference evidence="2" key="1">
    <citation type="submission" date="2021-01" db="EMBL/GenBank/DDBJ databases">
        <title>Description of Breznakiella homolactica.</title>
        <authorList>
            <person name="Song Y."/>
            <person name="Brune A."/>
        </authorList>
    </citation>
    <scope>NUCLEOTIDE SEQUENCE</scope>
    <source>
        <strain evidence="2">RmG30</strain>
    </source>
</reference>
<dbReference type="Pfam" id="PF00753">
    <property type="entry name" value="Lactamase_B"/>
    <property type="match status" value="1"/>
</dbReference>
<dbReference type="InterPro" id="IPR036866">
    <property type="entry name" value="RibonucZ/Hydroxyglut_hydro"/>
</dbReference>
<dbReference type="Gene3D" id="3.60.15.10">
    <property type="entry name" value="Ribonuclease Z/Hydroxyacylglutathione hydrolase-like"/>
    <property type="match status" value="1"/>
</dbReference>
<evidence type="ECO:0000313" key="2">
    <source>
        <dbReference type="EMBL" id="QQO09452.1"/>
    </source>
</evidence>
<gene>
    <name evidence="2" type="ORF">JFL75_00580</name>
</gene>
<evidence type="ECO:0000259" key="1">
    <source>
        <dbReference type="Pfam" id="PF00753"/>
    </source>
</evidence>
<dbReference type="PANTHER" id="PTHR46018">
    <property type="entry name" value="ZINC PHOSPHODIESTERASE ELAC PROTEIN 1"/>
    <property type="match status" value="1"/>
</dbReference>